<dbReference type="SUPFAM" id="SSF52799">
    <property type="entry name" value="(Phosphotyrosine protein) phosphatases II"/>
    <property type="match status" value="1"/>
</dbReference>
<dbReference type="PANTHER" id="PTHR45948">
    <property type="entry name" value="DUAL SPECIFICITY PROTEIN PHOSPHATASE DDB_G0269404-RELATED"/>
    <property type="match status" value="1"/>
</dbReference>
<dbReference type="Proteomes" id="UP001162131">
    <property type="component" value="Unassembled WGS sequence"/>
</dbReference>
<evidence type="ECO:0000313" key="9">
    <source>
        <dbReference type="Proteomes" id="UP001162131"/>
    </source>
</evidence>
<organism evidence="8 9">
    <name type="scientific">Blepharisma stoltei</name>
    <dbReference type="NCBI Taxonomy" id="1481888"/>
    <lineage>
        <taxon>Eukaryota</taxon>
        <taxon>Sar</taxon>
        <taxon>Alveolata</taxon>
        <taxon>Ciliophora</taxon>
        <taxon>Postciliodesmatophora</taxon>
        <taxon>Heterotrichea</taxon>
        <taxon>Heterotrichida</taxon>
        <taxon>Blepharismidae</taxon>
        <taxon>Blepharisma</taxon>
    </lineage>
</organism>
<dbReference type="InterPro" id="IPR000387">
    <property type="entry name" value="Tyr_Pase_dom"/>
</dbReference>
<name>A0AAU9ITM6_9CILI</name>
<dbReference type="AlphaFoldDB" id="A0AAU9ITM6"/>
<feature type="domain" description="Tyrosine specific protein phosphatases" evidence="7">
    <location>
        <begin position="70"/>
        <end position="128"/>
    </location>
</feature>
<dbReference type="PROSITE" id="PS50054">
    <property type="entry name" value="TYR_PHOSPHATASE_DUAL"/>
    <property type="match status" value="1"/>
</dbReference>
<evidence type="ECO:0000259" key="7">
    <source>
        <dbReference type="PROSITE" id="PS50056"/>
    </source>
</evidence>
<dbReference type="GO" id="GO:0005829">
    <property type="term" value="C:cytosol"/>
    <property type="evidence" value="ECO:0007669"/>
    <property type="project" value="TreeGrafter"/>
</dbReference>
<sequence length="163" mass="18229">MTSFLLAMNEIEPGLFLSGIIAANNRDLVMSKGINSIVSVISDATIGNKHPDINYYTIRIDDLPMENITVHIPGAIKFIHQEMTRGKRVLVHCAAGISRSSSIMVAYFMAKYNESFDEALARVRRGRPVAWPNQGFETQLRRLDINFLRSCLTNGLEISVRSS</sequence>
<evidence type="ECO:0000256" key="1">
    <source>
        <dbReference type="ARBA" id="ARBA00008601"/>
    </source>
</evidence>
<proteinExistence type="inferred from homology"/>
<comment type="caution">
    <text evidence="8">The sequence shown here is derived from an EMBL/GenBank/DDBJ whole genome shotgun (WGS) entry which is preliminary data.</text>
</comment>
<dbReference type="InterPro" id="IPR000340">
    <property type="entry name" value="Dual-sp_phosphatase_cat-dom"/>
</dbReference>
<evidence type="ECO:0000259" key="6">
    <source>
        <dbReference type="PROSITE" id="PS50054"/>
    </source>
</evidence>
<dbReference type="GO" id="GO:0007165">
    <property type="term" value="P:signal transduction"/>
    <property type="evidence" value="ECO:0007669"/>
    <property type="project" value="TreeGrafter"/>
</dbReference>
<gene>
    <name evidence="8" type="ORF">BSTOLATCC_MIC19094</name>
</gene>
<comment type="catalytic activity">
    <reaction evidence="4">
        <text>O-phospho-L-seryl-[protein] + H2O = L-seryl-[protein] + phosphate</text>
        <dbReference type="Rhea" id="RHEA:20629"/>
        <dbReference type="Rhea" id="RHEA-COMP:9863"/>
        <dbReference type="Rhea" id="RHEA-COMP:11604"/>
        <dbReference type="ChEBI" id="CHEBI:15377"/>
        <dbReference type="ChEBI" id="CHEBI:29999"/>
        <dbReference type="ChEBI" id="CHEBI:43474"/>
        <dbReference type="ChEBI" id="CHEBI:83421"/>
        <dbReference type="EC" id="3.1.3.16"/>
    </reaction>
</comment>
<dbReference type="CDD" id="cd14498">
    <property type="entry name" value="DSP"/>
    <property type="match status" value="1"/>
</dbReference>
<dbReference type="SMART" id="SM00195">
    <property type="entry name" value="DSPc"/>
    <property type="match status" value="1"/>
</dbReference>
<evidence type="ECO:0000256" key="2">
    <source>
        <dbReference type="ARBA" id="ARBA00022801"/>
    </source>
</evidence>
<evidence type="ECO:0008006" key="10">
    <source>
        <dbReference type="Google" id="ProtNLM"/>
    </source>
</evidence>
<dbReference type="PROSITE" id="PS00383">
    <property type="entry name" value="TYR_PHOSPHATASE_1"/>
    <property type="match status" value="1"/>
</dbReference>
<dbReference type="InterPro" id="IPR029021">
    <property type="entry name" value="Prot-tyrosine_phosphatase-like"/>
</dbReference>
<evidence type="ECO:0000256" key="4">
    <source>
        <dbReference type="ARBA" id="ARBA00047761"/>
    </source>
</evidence>
<dbReference type="GO" id="GO:0004725">
    <property type="term" value="F:protein tyrosine phosphatase activity"/>
    <property type="evidence" value="ECO:0007669"/>
    <property type="project" value="TreeGrafter"/>
</dbReference>
<dbReference type="Pfam" id="PF00782">
    <property type="entry name" value="DSPc"/>
    <property type="match status" value="1"/>
</dbReference>
<dbReference type="InterPro" id="IPR016130">
    <property type="entry name" value="Tyr_Pase_AS"/>
</dbReference>
<dbReference type="EMBL" id="CAJZBQ010000018">
    <property type="protein sequence ID" value="CAG9317854.1"/>
    <property type="molecule type" value="Genomic_DNA"/>
</dbReference>
<comment type="similarity">
    <text evidence="1">Belongs to the protein-tyrosine phosphatase family. Non-receptor class dual specificity subfamily.</text>
</comment>
<dbReference type="PANTHER" id="PTHR45948:SF2">
    <property type="entry name" value="DUAL SPECIFICITY PROTEIN PHOSPHATASE"/>
    <property type="match status" value="1"/>
</dbReference>
<dbReference type="InterPro" id="IPR020422">
    <property type="entry name" value="TYR_PHOSPHATASE_DUAL_dom"/>
</dbReference>
<evidence type="ECO:0000256" key="5">
    <source>
        <dbReference type="ARBA" id="ARBA00048336"/>
    </source>
</evidence>
<keyword evidence="2" id="KW-0378">Hydrolase</keyword>
<dbReference type="GO" id="GO:0004722">
    <property type="term" value="F:protein serine/threonine phosphatase activity"/>
    <property type="evidence" value="ECO:0007669"/>
    <property type="project" value="UniProtKB-EC"/>
</dbReference>
<keyword evidence="9" id="KW-1185">Reference proteome</keyword>
<keyword evidence="3" id="KW-0904">Protein phosphatase</keyword>
<comment type="catalytic activity">
    <reaction evidence="5">
        <text>O-phospho-L-threonyl-[protein] + H2O = L-threonyl-[protein] + phosphate</text>
        <dbReference type="Rhea" id="RHEA:47004"/>
        <dbReference type="Rhea" id="RHEA-COMP:11060"/>
        <dbReference type="Rhea" id="RHEA-COMP:11605"/>
        <dbReference type="ChEBI" id="CHEBI:15377"/>
        <dbReference type="ChEBI" id="CHEBI:30013"/>
        <dbReference type="ChEBI" id="CHEBI:43474"/>
        <dbReference type="ChEBI" id="CHEBI:61977"/>
        <dbReference type="EC" id="3.1.3.16"/>
    </reaction>
</comment>
<accession>A0AAU9ITM6</accession>
<evidence type="ECO:0000256" key="3">
    <source>
        <dbReference type="ARBA" id="ARBA00022912"/>
    </source>
</evidence>
<dbReference type="Gene3D" id="3.90.190.10">
    <property type="entry name" value="Protein tyrosine phosphatase superfamily"/>
    <property type="match status" value="1"/>
</dbReference>
<protein>
    <recommendedName>
        <fullName evidence="10">Protein-tyrosine-phosphatase</fullName>
    </recommendedName>
</protein>
<evidence type="ECO:0000313" key="8">
    <source>
        <dbReference type="EMBL" id="CAG9317854.1"/>
    </source>
</evidence>
<dbReference type="PROSITE" id="PS50056">
    <property type="entry name" value="TYR_PHOSPHATASE_2"/>
    <property type="match status" value="1"/>
</dbReference>
<reference evidence="8" key="1">
    <citation type="submission" date="2021-09" db="EMBL/GenBank/DDBJ databases">
        <authorList>
            <consortium name="AG Swart"/>
            <person name="Singh M."/>
            <person name="Singh A."/>
            <person name="Seah K."/>
            <person name="Emmerich C."/>
        </authorList>
    </citation>
    <scope>NUCLEOTIDE SEQUENCE</scope>
    <source>
        <strain evidence="8">ATCC30299</strain>
    </source>
</reference>
<feature type="domain" description="Tyrosine-protein phosphatase" evidence="6">
    <location>
        <begin position="7"/>
        <end position="149"/>
    </location>
</feature>